<accession>A0A835QBF6</accession>
<feature type="compositionally biased region" description="Basic and acidic residues" evidence="1">
    <location>
        <begin position="86"/>
        <end position="97"/>
    </location>
</feature>
<dbReference type="AlphaFoldDB" id="A0A835QBF6"/>
<dbReference type="PANTHER" id="PTHR22959">
    <property type="entry name" value="PYM PROTEIN"/>
    <property type="match status" value="1"/>
</dbReference>
<feature type="region of interest" description="Disordered" evidence="1">
    <location>
        <begin position="85"/>
        <end position="110"/>
    </location>
</feature>
<dbReference type="GO" id="GO:0005737">
    <property type="term" value="C:cytoplasm"/>
    <property type="evidence" value="ECO:0007669"/>
    <property type="project" value="TreeGrafter"/>
</dbReference>
<dbReference type="GO" id="GO:1903259">
    <property type="term" value="P:exon-exon junction complex disassembly"/>
    <property type="evidence" value="ECO:0007669"/>
    <property type="project" value="InterPro"/>
</dbReference>
<evidence type="ECO:0000313" key="3">
    <source>
        <dbReference type="Proteomes" id="UP000639772"/>
    </source>
</evidence>
<evidence type="ECO:0000313" key="2">
    <source>
        <dbReference type="EMBL" id="KAG0469294.1"/>
    </source>
</evidence>
<feature type="compositionally biased region" description="Basic and acidic residues" evidence="1">
    <location>
        <begin position="152"/>
        <end position="167"/>
    </location>
</feature>
<dbReference type="GO" id="GO:0003723">
    <property type="term" value="F:RNA binding"/>
    <property type="evidence" value="ECO:0007669"/>
    <property type="project" value="TreeGrafter"/>
</dbReference>
<dbReference type="OrthoDB" id="21625at2759"/>
<dbReference type="InterPro" id="IPR039333">
    <property type="entry name" value="PYM1"/>
</dbReference>
<feature type="region of interest" description="Disordered" evidence="1">
    <location>
        <begin position="142"/>
        <end position="188"/>
    </location>
</feature>
<comment type="caution">
    <text evidence="2">The sequence shown here is derived from an EMBL/GenBank/DDBJ whole genome shotgun (WGS) entry which is preliminary data.</text>
</comment>
<name>A0A835QBF6_VANPL</name>
<evidence type="ECO:0008006" key="4">
    <source>
        <dbReference type="Google" id="ProtNLM"/>
    </source>
</evidence>
<dbReference type="Proteomes" id="UP000639772">
    <property type="component" value="Chromosome 9"/>
</dbReference>
<reference evidence="2 3" key="1">
    <citation type="journal article" date="2020" name="Nat. Food">
        <title>A phased Vanilla planifolia genome enables genetic improvement of flavour and production.</title>
        <authorList>
            <person name="Hasing T."/>
            <person name="Tang H."/>
            <person name="Brym M."/>
            <person name="Khazi F."/>
            <person name="Huang T."/>
            <person name="Chambers A.H."/>
        </authorList>
    </citation>
    <scope>NUCLEOTIDE SEQUENCE [LARGE SCALE GENOMIC DNA]</scope>
    <source>
        <tissue evidence="2">Leaf</tissue>
    </source>
</reference>
<evidence type="ECO:0000256" key="1">
    <source>
        <dbReference type="SAM" id="MobiDB-lite"/>
    </source>
</evidence>
<dbReference type="EMBL" id="JADCNM010000009">
    <property type="protein sequence ID" value="KAG0469294.1"/>
    <property type="molecule type" value="Genomic_DNA"/>
</dbReference>
<dbReference type="GO" id="GO:0035145">
    <property type="term" value="C:exon-exon junction complex"/>
    <property type="evidence" value="ECO:0007669"/>
    <property type="project" value="TreeGrafter"/>
</dbReference>
<organism evidence="2 3">
    <name type="scientific">Vanilla planifolia</name>
    <name type="common">Vanilla</name>
    <dbReference type="NCBI Taxonomy" id="51239"/>
    <lineage>
        <taxon>Eukaryota</taxon>
        <taxon>Viridiplantae</taxon>
        <taxon>Streptophyta</taxon>
        <taxon>Embryophyta</taxon>
        <taxon>Tracheophyta</taxon>
        <taxon>Spermatophyta</taxon>
        <taxon>Magnoliopsida</taxon>
        <taxon>Liliopsida</taxon>
        <taxon>Asparagales</taxon>
        <taxon>Orchidaceae</taxon>
        <taxon>Vanilloideae</taxon>
        <taxon>Vanilleae</taxon>
        <taxon>Vanilla</taxon>
    </lineage>
</organism>
<proteinExistence type="predicted"/>
<dbReference type="PANTHER" id="PTHR22959:SF0">
    <property type="entry name" value="PARTNER OF Y14 AND MAGO"/>
    <property type="match status" value="1"/>
</dbReference>
<sequence>MPLPIEQAAVSEQNAEPRLWLYTAQALTASCWPQEHVNLVSNEPYERGLQLDGSLSRVEKREIDGRREGDFDFCIPRFSGYGGGNKHADDENAEGGRAHPRPYSTAGRDSSQACSHTRWVYSPDEVAIYQSKGTLMRKAAESLAPPGYDPPLDSKPKTKSAKRNERKKEKKLQAALAMADKGKKLDSREPVERMIEVASAADQHTLRSVESITEGMTNLSVSLSTEKIESSKAGDSSTADIDKRIRSLKKKIRLAESQPKIENQCMKPEQLEKLARIEGWREELKLLEDKNHEKVNQSLLD</sequence>
<gene>
    <name evidence="2" type="ORF">HPP92_018622</name>
</gene>
<protein>
    <recommendedName>
        <fullName evidence="4">Partner of Y14 and mago</fullName>
    </recommendedName>
</protein>